<proteinExistence type="predicted"/>
<reference evidence="2 3" key="1">
    <citation type="submission" date="2017-08" db="EMBL/GenBank/DDBJ databases">
        <title>Infants hospitalized years apart are colonized by the same room-sourced microbial strains.</title>
        <authorList>
            <person name="Brooks B."/>
            <person name="Olm M.R."/>
            <person name="Firek B.A."/>
            <person name="Baker R."/>
            <person name="Thomas B.C."/>
            <person name="Morowitz M.J."/>
            <person name="Banfield J.F."/>
        </authorList>
    </citation>
    <scope>NUCLEOTIDE SEQUENCE [LARGE SCALE GENOMIC DNA]</scope>
    <source>
        <strain evidence="2">S2_018_000_R2_101</strain>
    </source>
</reference>
<comment type="caution">
    <text evidence="2">The sequence shown here is derived from an EMBL/GenBank/DDBJ whole genome shotgun (WGS) entry which is preliminary data.</text>
</comment>
<organism evidence="2 3">
    <name type="scientific">Sphingomonas sanxanigenens</name>
    <dbReference type="NCBI Taxonomy" id="397260"/>
    <lineage>
        <taxon>Bacteria</taxon>
        <taxon>Pseudomonadati</taxon>
        <taxon>Pseudomonadota</taxon>
        <taxon>Alphaproteobacteria</taxon>
        <taxon>Sphingomonadales</taxon>
        <taxon>Sphingomonadaceae</taxon>
        <taxon>Sphingomonas</taxon>
    </lineage>
</organism>
<dbReference type="Proteomes" id="UP000249066">
    <property type="component" value="Unassembled WGS sequence"/>
</dbReference>
<accession>A0A2W4ZX02</accession>
<evidence type="ECO:0008006" key="4">
    <source>
        <dbReference type="Google" id="ProtNLM"/>
    </source>
</evidence>
<dbReference type="EMBL" id="QFNN01000168">
    <property type="protein sequence ID" value="PZO86823.1"/>
    <property type="molecule type" value="Genomic_DNA"/>
</dbReference>
<evidence type="ECO:0000313" key="3">
    <source>
        <dbReference type="Proteomes" id="UP000249066"/>
    </source>
</evidence>
<sequence>MRTFSGFVAAAAALAMGATPLQARCWDEASVIAAKTRELDTMLMVSALRCRRDAATFLADYNHFVRTSRPALLEVNARLKTHFDEGRGQRATLDAFDSYITAVANRYGAGSDGLSCEDFGWIAKAAVGAAGSAARLAEIAEISRIEPVLPEGRCGAPGSSMTIAARR</sequence>
<name>A0A2W4ZX02_9SPHN</name>
<dbReference type="AlphaFoldDB" id="A0A2W4ZX02"/>
<protein>
    <recommendedName>
        <fullName evidence="4">S-adenosyl-L-homocysteine hydrolase</fullName>
    </recommendedName>
</protein>
<feature type="signal peptide" evidence="1">
    <location>
        <begin position="1"/>
        <end position="23"/>
    </location>
</feature>
<evidence type="ECO:0000256" key="1">
    <source>
        <dbReference type="SAM" id="SignalP"/>
    </source>
</evidence>
<feature type="chain" id="PRO_5016097741" description="S-adenosyl-L-homocysteine hydrolase" evidence="1">
    <location>
        <begin position="24"/>
        <end position="167"/>
    </location>
</feature>
<gene>
    <name evidence="2" type="ORF">DI623_15840</name>
</gene>
<keyword evidence="1" id="KW-0732">Signal</keyword>
<evidence type="ECO:0000313" key="2">
    <source>
        <dbReference type="EMBL" id="PZO86823.1"/>
    </source>
</evidence>